<dbReference type="Gene3D" id="1.10.630.10">
    <property type="entry name" value="Cytochrome P450"/>
    <property type="match status" value="1"/>
</dbReference>
<dbReference type="GO" id="GO:0016705">
    <property type="term" value="F:oxidoreductase activity, acting on paired donors, with incorporation or reduction of molecular oxygen"/>
    <property type="evidence" value="ECO:0007669"/>
    <property type="project" value="InterPro"/>
</dbReference>
<keyword evidence="7" id="KW-0503">Monooxygenase</keyword>
<name>A0A0F4GBV3_9PEZI</name>
<keyword evidence="4 8" id="KW-0479">Metal-binding</keyword>
<dbReference type="EMBL" id="LAFY01004233">
    <property type="protein sequence ID" value="KJX93675.1"/>
    <property type="molecule type" value="Genomic_DNA"/>
</dbReference>
<keyword evidence="9" id="KW-0812">Transmembrane</keyword>
<keyword evidence="11" id="KW-1185">Reference proteome</keyword>
<evidence type="ECO:0000256" key="5">
    <source>
        <dbReference type="ARBA" id="ARBA00023002"/>
    </source>
</evidence>
<evidence type="ECO:0000313" key="10">
    <source>
        <dbReference type="EMBL" id="KJX93675.1"/>
    </source>
</evidence>
<keyword evidence="9" id="KW-0472">Membrane</keyword>
<evidence type="ECO:0000256" key="2">
    <source>
        <dbReference type="ARBA" id="ARBA00010617"/>
    </source>
</evidence>
<evidence type="ECO:0000256" key="1">
    <source>
        <dbReference type="ARBA" id="ARBA00001971"/>
    </source>
</evidence>
<comment type="similarity">
    <text evidence="2">Belongs to the cytochrome P450 family.</text>
</comment>
<evidence type="ECO:0000256" key="6">
    <source>
        <dbReference type="ARBA" id="ARBA00023004"/>
    </source>
</evidence>
<reference evidence="10 11" key="1">
    <citation type="submission" date="2015-03" db="EMBL/GenBank/DDBJ databases">
        <title>RNA-seq based gene annotation and comparative genomics of four Zymoseptoria species reveal species-specific pathogenicity related genes and transposable element activity.</title>
        <authorList>
            <person name="Grandaubert J."/>
            <person name="Bhattacharyya A."/>
            <person name="Stukenbrock E.H."/>
        </authorList>
    </citation>
    <scope>NUCLEOTIDE SEQUENCE [LARGE SCALE GENOMIC DNA]</scope>
    <source>
        <strain evidence="10 11">Zb18110</strain>
    </source>
</reference>
<evidence type="ECO:0000256" key="3">
    <source>
        <dbReference type="ARBA" id="ARBA00022617"/>
    </source>
</evidence>
<dbReference type="InterPro" id="IPR050121">
    <property type="entry name" value="Cytochrome_P450_monoxygenase"/>
</dbReference>
<evidence type="ECO:0000313" key="11">
    <source>
        <dbReference type="Proteomes" id="UP000033647"/>
    </source>
</evidence>
<dbReference type="SUPFAM" id="SSF48264">
    <property type="entry name" value="Cytochrome P450"/>
    <property type="match status" value="1"/>
</dbReference>
<gene>
    <name evidence="10" type="ORF">TI39_contig4274g00005</name>
</gene>
<dbReference type="GO" id="GO:0005506">
    <property type="term" value="F:iron ion binding"/>
    <property type="evidence" value="ECO:0007669"/>
    <property type="project" value="InterPro"/>
</dbReference>
<dbReference type="InterPro" id="IPR001128">
    <property type="entry name" value="Cyt_P450"/>
</dbReference>
<feature type="binding site" description="axial binding residue" evidence="8">
    <location>
        <position position="423"/>
    </location>
    <ligand>
        <name>heme</name>
        <dbReference type="ChEBI" id="CHEBI:30413"/>
    </ligand>
    <ligandPart>
        <name>Fe</name>
        <dbReference type="ChEBI" id="CHEBI:18248"/>
    </ligandPart>
</feature>
<proteinExistence type="inferred from homology"/>
<keyword evidence="6 8" id="KW-0408">Iron</keyword>
<evidence type="ECO:0000256" key="8">
    <source>
        <dbReference type="PIRSR" id="PIRSR602401-1"/>
    </source>
</evidence>
<evidence type="ECO:0000256" key="4">
    <source>
        <dbReference type="ARBA" id="ARBA00022723"/>
    </source>
</evidence>
<evidence type="ECO:0000256" key="7">
    <source>
        <dbReference type="ARBA" id="ARBA00023033"/>
    </source>
</evidence>
<keyword evidence="3 8" id="KW-0349">Heme</keyword>
<dbReference type="InterPro" id="IPR002401">
    <property type="entry name" value="Cyt_P450_E_grp-I"/>
</dbReference>
<dbReference type="Proteomes" id="UP000033647">
    <property type="component" value="Unassembled WGS sequence"/>
</dbReference>
<sequence>MYSDVGLLAFIVLVAGISVVLVLYRYCTHPLANVPGPLLAKFTNARFLYHAWKGDLHLDHLRCHERYGPVYRSGPNRVVFNSLTAVSAIYSADRTIRKSDGYTSHPWTRHRIPSLFNCVDPVWASLKKRTIRPATTLTALRLHHASVEDNVETLVGLIKKGQPQDLSELGFYYALDVISQSIFGESFRTMEDPTHRWMTVSLERGNRHMYLHLAWPSLFQRLGLFLDVEPLTYPQFRRESRLFLELCENSLALGTMGSKSSIFAMMKRELPKGVTDEELHVDAYSFMRGGGDMVAVTIAATMFYVMQDSRILRRLQREIRTTFVDEPPTLGPELDGCVYLRACIEEALRMAPPGPGVFWRQASSCLTIDGIRLPAGIEFGVSIYAFHYNSSIFDDPEVYKPERMMDSAQRGALIPFLRGFRACPAQNLAFASILLPVARFIWQFELVGAPGNGSPGEKKLFPQVDVFGSSIQGPIVSFQPRIG</sequence>
<accession>A0A0F4GBV3</accession>
<protein>
    <submittedName>
        <fullName evidence="10">Cytochrome P450 like protein</fullName>
    </submittedName>
</protein>
<keyword evidence="5" id="KW-0560">Oxidoreductase</keyword>
<dbReference type="GO" id="GO:0020037">
    <property type="term" value="F:heme binding"/>
    <property type="evidence" value="ECO:0007669"/>
    <property type="project" value="InterPro"/>
</dbReference>
<dbReference type="OrthoDB" id="1470350at2759"/>
<comment type="caution">
    <text evidence="10">The sequence shown here is derived from an EMBL/GenBank/DDBJ whole genome shotgun (WGS) entry which is preliminary data.</text>
</comment>
<dbReference type="PANTHER" id="PTHR24305">
    <property type="entry name" value="CYTOCHROME P450"/>
    <property type="match status" value="1"/>
</dbReference>
<keyword evidence="9" id="KW-1133">Transmembrane helix</keyword>
<dbReference type="AlphaFoldDB" id="A0A0F4GBV3"/>
<dbReference type="InterPro" id="IPR036396">
    <property type="entry name" value="Cyt_P450_sf"/>
</dbReference>
<evidence type="ECO:0000256" key="9">
    <source>
        <dbReference type="SAM" id="Phobius"/>
    </source>
</evidence>
<dbReference type="GO" id="GO:0004497">
    <property type="term" value="F:monooxygenase activity"/>
    <property type="evidence" value="ECO:0007669"/>
    <property type="project" value="UniProtKB-KW"/>
</dbReference>
<dbReference type="STRING" id="1047168.A0A0F4GBV3"/>
<feature type="transmembrane region" description="Helical" evidence="9">
    <location>
        <begin position="6"/>
        <end position="24"/>
    </location>
</feature>
<comment type="cofactor">
    <cofactor evidence="1 8">
        <name>heme</name>
        <dbReference type="ChEBI" id="CHEBI:30413"/>
    </cofactor>
</comment>
<dbReference type="PRINTS" id="PR00463">
    <property type="entry name" value="EP450I"/>
</dbReference>
<dbReference type="PANTHER" id="PTHR24305:SF237">
    <property type="entry name" value="CYTOCHROME P450 MONOOXYGENASE ATNE-RELATED"/>
    <property type="match status" value="1"/>
</dbReference>
<organism evidence="10 11">
    <name type="scientific">Zymoseptoria brevis</name>
    <dbReference type="NCBI Taxonomy" id="1047168"/>
    <lineage>
        <taxon>Eukaryota</taxon>
        <taxon>Fungi</taxon>
        <taxon>Dikarya</taxon>
        <taxon>Ascomycota</taxon>
        <taxon>Pezizomycotina</taxon>
        <taxon>Dothideomycetes</taxon>
        <taxon>Dothideomycetidae</taxon>
        <taxon>Mycosphaerellales</taxon>
        <taxon>Mycosphaerellaceae</taxon>
        <taxon>Zymoseptoria</taxon>
    </lineage>
</organism>
<dbReference type="Pfam" id="PF00067">
    <property type="entry name" value="p450"/>
    <property type="match status" value="1"/>
</dbReference>